<dbReference type="AlphaFoldDB" id="A0A370X553"/>
<reference evidence="2 3" key="1">
    <citation type="submission" date="2018-07" db="EMBL/GenBank/DDBJ databases">
        <title>Dyella monticola sp. nov. and Dyella psychrodurans sp. nov. isolated from monsoon evergreen broad-leaved forest soil of Dinghu Mountain, China.</title>
        <authorList>
            <person name="Gao Z."/>
            <person name="Qiu L."/>
        </authorList>
    </citation>
    <scope>NUCLEOTIDE SEQUENCE [LARGE SCALE GENOMIC DNA]</scope>
    <source>
        <strain evidence="2 3">4G-K06</strain>
    </source>
</reference>
<accession>A0A370X553</accession>
<keyword evidence="1" id="KW-0732">Signal</keyword>
<dbReference type="RefSeq" id="WP_115494204.1">
    <property type="nucleotide sequence ID" value="NZ_QRBE01000002.1"/>
</dbReference>
<dbReference type="OrthoDB" id="7505154at2"/>
<organism evidence="2 3">
    <name type="scientific">Dyella monticola</name>
    <dbReference type="NCBI Taxonomy" id="1927958"/>
    <lineage>
        <taxon>Bacteria</taxon>
        <taxon>Pseudomonadati</taxon>
        <taxon>Pseudomonadota</taxon>
        <taxon>Gammaproteobacteria</taxon>
        <taxon>Lysobacterales</taxon>
        <taxon>Rhodanobacteraceae</taxon>
        <taxon>Dyella</taxon>
    </lineage>
</organism>
<sequence length="259" mass="28002">MMRRPRRVAVWACTTIAALSSAPAFAGPPYLTDDPEPTDLSKWEIYSYGLGTLFYRGGDWESGLDINYGGAKNLQLSVVIADDYSNQNNQPAHVGMPNTELGLKYRFLQQSDGSWIPDVSLFPKIELPSANKYFGSTKPGFSLPLWAQKDFGPWSLFGGGGWTFNPGPGNHNYSFGGVGLTRQVTDNLSLGVEAYYQTASEVGVLAEGAIDTHAGLAFRLGASWKFAPKWSLIGSAGPLIGQHSSIGDSGFYVAVEFNN</sequence>
<dbReference type="SUPFAM" id="SSF56935">
    <property type="entry name" value="Porins"/>
    <property type="match status" value="1"/>
</dbReference>
<comment type="caution">
    <text evidence="2">The sequence shown here is derived from an EMBL/GenBank/DDBJ whole genome shotgun (WGS) entry which is preliminary data.</text>
</comment>
<dbReference type="EMBL" id="QRBE01000002">
    <property type="protein sequence ID" value="RDS83496.1"/>
    <property type="molecule type" value="Genomic_DNA"/>
</dbReference>
<dbReference type="Proteomes" id="UP000254258">
    <property type="component" value="Unassembled WGS sequence"/>
</dbReference>
<keyword evidence="3" id="KW-1185">Reference proteome</keyword>
<evidence type="ECO:0000313" key="3">
    <source>
        <dbReference type="Proteomes" id="UP000254258"/>
    </source>
</evidence>
<gene>
    <name evidence="2" type="ORF">DWU98_03895</name>
</gene>
<feature type="chain" id="PRO_5016752890" description="Transporter" evidence="1">
    <location>
        <begin position="27"/>
        <end position="259"/>
    </location>
</feature>
<proteinExistence type="predicted"/>
<evidence type="ECO:0000313" key="2">
    <source>
        <dbReference type="EMBL" id="RDS83496.1"/>
    </source>
</evidence>
<protein>
    <recommendedName>
        <fullName evidence="4">Transporter</fullName>
    </recommendedName>
</protein>
<feature type="signal peptide" evidence="1">
    <location>
        <begin position="1"/>
        <end position="26"/>
    </location>
</feature>
<evidence type="ECO:0000256" key="1">
    <source>
        <dbReference type="SAM" id="SignalP"/>
    </source>
</evidence>
<evidence type="ECO:0008006" key="4">
    <source>
        <dbReference type="Google" id="ProtNLM"/>
    </source>
</evidence>
<name>A0A370X553_9GAMM</name>